<dbReference type="PANTHER" id="PTHR16166:SF143">
    <property type="entry name" value="PROTEIN SORTING-ASSOCIATED PROTEIN, PUTATIVE (DUF1162)-RELATED"/>
    <property type="match status" value="1"/>
</dbReference>
<dbReference type="Pfam" id="PF13966">
    <property type="entry name" value="zf-RVT"/>
    <property type="match status" value="1"/>
</dbReference>
<evidence type="ECO:0000256" key="1">
    <source>
        <dbReference type="ARBA" id="ARBA00022448"/>
    </source>
</evidence>
<accession>A0A7J7LTD3</accession>
<dbReference type="GO" id="GO:0006623">
    <property type="term" value="P:protein targeting to vacuole"/>
    <property type="evidence" value="ECO:0007669"/>
    <property type="project" value="TreeGrafter"/>
</dbReference>
<reference evidence="5 6" key="1">
    <citation type="journal article" date="2020" name="IScience">
        <title>Genome Sequencing of the Endangered Kingdonia uniflora (Circaeasteraceae, Ranunculales) Reveals Potential Mechanisms of Evolutionary Specialization.</title>
        <authorList>
            <person name="Sun Y."/>
            <person name="Deng T."/>
            <person name="Zhang A."/>
            <person name="Moore M.J."/>
            <person name="Landis J.B."/>
            <person name="Lin N."/>
            <person name="Zhang H."/>
            <person name="Zhang X."/>
            <person name="Huang J."/>
            <person name="Zhang X."/>
            <person name="Sun H."/>
            <person name="Wang H."/>
        </authorList>
    </citation>
    <scope>NUCLEOTIDE SEQUENCE [LARGE SCALE GENOMIC DNA]</scope>
    <source>
        <strain evidence="5">TB1705</strain>
        <tissue evidence="5">Leaf</tissue>
    </source>
</reference>
<feature type="compositionally biased region" description="Basic and acidic residues" evidence="2">
    <location>
        <begin position="425"/>
        <end position="434"/>
    </location>
</feature>
<evidence type="ECO:0000313" key="5">
    <source>
        <dbReference type="EMBL" id="KAF6145936.1"/>
    </source>
</evidence>
<evidence type="ECO:0000313" key="6">
    <source>
        <dbReference type="Proteomes" id="UP000541444"/>
    </source>
</evidence>
<gene>
    <name evidence="5" type="ORF">GIB67_007955</name>
</gene>
<feature type="domain" description="Chorein N-terminal" evidence="3">
    <location>
        <begin position="1"/>
        <end position="448"/>
    </location>
</feature>
<evidence type="ECO:0000259" key="4">
    <source>
        <dbReference type="Pfam" id="PF13966"/>
    </source>
</evidence>
<dbReference type="InterPro" id="IPR026854">
    <property type="entry name" value="VPS13_N"/>
</dbReference>
<sequence>MFEGLVQKLLLDYLGRYVKGIQKEQLKIGLWNGEVLLENVDLVLEAFDYLQLPLALKQGRVGRLSIKIPWKKLGWDPIIIALEDVFVCVSQRDDHEWSMDLVERREFAGKKAKLAAAELAKLSRRVCDNQAGQSFISYITAKILDGIQVSIRNVHILYSEKERNLEQFVFGVRFSSLMIMKHNLLGPDGKYRGSQVNKIVEISRLGIYCSIFDGRFNRGIDCVGASQFYNDVALGRNELDYILTPFDIAISLVVNRSGRLESGAPQYSISADLTDLVLVLNELQMQQFLTLWDYLSTSELREKYGRYRPWCNLMSRKLGGWQRMWWHYAQESVLSDVRRQLRKSSWRYLGWRISYRRKYVNLYKKKLDFLREEQAVDKDSLQELEQMEKESDLDDILSYRSIAEHESETFHSASPEIKTNGGKVNVDRQKNDDRSSLRSRGWLNWLSLGMLGAGGTEDSVQFSGIVSDEVIQDIYEVMEFHPDASLDGGVPTKERNYMSSFKFNIHQISATLWSNATIEVGIGDSYDLTRDLKTDYTSFFCKLTILGRNLESFGDLLALRRALKIQDKLLKWGTVLQSKCVLCWSANEYEEHLLFGCPYSAGWLLITIPFLIMLSTGQSLVIGISIRNFLLVPKFCKWELSRVGVVLLSSDGYLKDDICGLGAALRNHEEWTCDKEIVQVTCTEVVVECKLWEESWVTYAMLNSMNIVEAYTNKVILYSRRSLIEESSLNSVKPFITIQVDSSPINHDSEFLLKVVVQPFEVTYNPEFVLNLLDFRCVLSSFQFQHERVLLALNSFKNDDARLLSKTEYICSNRKNVILDLRFSVVTLRLPWKNKDSESFVM</sequence>
<dbReference type="Pfam" id="PF12624">
    <property type="entry name" value="VPS13_N"/>
    <property type="match status" value="1"/>
</dbReference>
<protein>
    <submittedName>
        <fullName evidence="5">Uncharacterized protein</fullName>
    </submittedName>
</protein>
<dbReference type="GO" id="GO:0045053">
    <property type="term" value="P:protein retention in Golgi apparatus"/>
    <property type="evidence" value="ECO:0007669"/>
    <property type="project" value="TreeGrafter"/>
</dbReference>
<feature type="region of interest" description="Disordered" evidence="2">
    <location>
        <begin position="410"/>
        <end position="434"/>
    </location>
</feature>
<evidence type="ECO:0000259" key="3">
    <source>
        <dbReference type="Pfam" id="PF12624"/>
    </source>
</evidence>
<feature type="non-terminal residue" evidence="5">
    <location>
        <position position="1"/>
    </location>
</feature>
<evidence type="ECO:0000256" key="2">
    <source>
        <dbReference type="SAM" id="MobiDB-lite"/>
    </source>
</evidence>
<dbReference type="EMBL" id="JACGCM010002021">
    <property type="protein sequence ID" value="KAF6145936.1"/>
    <property type="molecule type" value="Genomic_DNA"/>
</dbReference>
<name>A0A7J7LTD3_9MAGN</name>
<comment type="caution">
    <text evidence="5">The sequence shown here is derived from an EMBL/GenBank/DDBJ whole genome shotgun (WGS) entry which is preliminary data.</text>
</comment>
<dbReference type="InterPro" id="IPR026960">
    <property type="entry name" value="RVT-Znf"/>
</dbReference>
<dbReference type="Proteomes" id="UP000541444">
    <property type="component" value="Unassembled WGS sequence"/>
</dbReference>
<dbReference type="AlphaFoldDB" id="A0A7J7LTD3"/>
<keyword evidence="1" id="KW-0813">Transport</keyword>
<feature type="domain" description="Reverse transcriptase zinc-binding" evidence="4">
    <location>
        <begin position="557"/>
        <end position="601"/>
    </location>
</feature>
<organism evidence="5 6">
    <name type="scientific">Kingdonia uniflora</name>
    <dbReference type="NCBI Taxonomy" id="39325"/>
    <lineage>
        <taxon>Eukaryota</taxon>
        <taxon>Viridiplantae</taxon>
        <taxon>Streptophyta</taxon>
        <taxon>Embryophyta</taxon>
        <taxon>Tracheophyta</taxon>
        <taxon>Spermatophyta</taxon>
        <taxon>Magnoliopsida</taxon>
        <taxon>Ranunculales</taxon>
        <taxon>Circaeasteraceae</taxon>
        <taxon>Kingdonia</taxon>
    </lineage>
</organism>
<dbReference type="InterPro" id="IPR026847">
    <property type="entry name" value="VPS13"/>
</dbReference>
<dbReference type="PANTHER" id="PTHR16166">
    <property type="entry name" value="VACUOLAR PROTEIN SORTING-ASSOCIATED PROTEIN VPS13"/>
    <property type="match status" value="1"/>
</dbReference>
<proteinExistence type="predicted"/>
<dbReference type="OrthoDB" id="428159at2759"/>
<keyword evidence="6" id="KW-1185">Reference proteome</keyword>